<dbReference type="EMBL" id="APOJ01000025">
    <property type="protein sequence ID" value="ENU26378.1"/>
    <property type="molecule type" value="Genomic_DNA"/>
</dbReference>
<feature type="transmembrane region" description="Helical" evidence="1">
    <location>
        <begin position="12"/>
        <end position="37"/>
    </location>
</feature>
<keyword evidence="3" id="KW-1185">Reference proteome</keyword>
<evidence type="ECO:0000313" key="2">
    <source>
        <dbReference type="EMBL" id="ENU26378.1"/>
    </source>
</evidence>
<dbReference type="RefSeq" id="WP_004662085.1">
    <property type="nucleotide sequence ID" value="NZ_BMDV01000001.1"/>
</dbReference>
<comment type="caution">
    <text evidence="2">The sequence shown here is derived from an EMBL/GenBank/DDBJ whole genome shotgun (WGS) entry which is preliminary data.</text>
</comment>
<protein>
    <recommendedName>
        <fullName evidence="4">PepSY domain-containing protein</fullName>
    </recommendedName>
</protein>
<keyword evidence="1" id="KW-0812">Transmembrane</keyword>
<sequence>MQNKSVRQSMAWLHAWTGLIFGWLLFAIFLMGTSAYYRHQINLWMQPQLSQYQINQVTAIQTATEYLEKNAVDAKSWYVKLANKEEPVNKIYWEKSIGGYESRDLDANTGQELKLSATQGGDFFYNFHFQLYGLPVLIGRLIVCIATFIMLVALVSGIITHKKIFTDFFTLRTFKSQRSWLDFHNVCSVLALPFFLTITFTGLAIFFYLYLPWGMKQLYPEKPFQYFTEIRTISQTTNIDSPPTQTDMQPITVLLDKLPQQWENEELATIEVKNPNTNQAKITFKQLEDHSITLNQTQITLDGTGEILGNTRNNSAVATLNAGVYGLHMATFAQPLLRFAFFCSGILGCLMIASGLLLWSLKRQIQNKSEKFHLGFYLVDRLNVATFIGLPIAMLGYLFSNRLIHITETTPNYEIYTFFSVWMLSLIVALLTLKQYLWKSQVLFFGLIAVVLPIYNFVYLINHRLISDLSSYWLFLRVDLFLLICAVFAIFIFRHIQPIQDKSIQKIKTKLAQNKVKA</sequence>
<name>A0ABN0JM92_9GAMM</name>
<reference evidence="3" key="1">
    <citation type="submission" date="2013-02" db="EMBL/GenBank/DDBJ databases">
        <title>The Genome Sequence of Acinetobacter sp. NIPH 236.</title>
        <authorList>
            <consortium name="The Broad Institute Genome Sequencing Platform"/>
            <consortium name="The Broad Institute Genome Sequencing Center for Infectious Disease"/>
            <person name="Cerqueira G."/>
            <person name="Feldgarden M."/>
            <person name="Courvalin P."/>
            <person name="Perichon B."/>
            <person name="Grillot-Courvalin C."/>
            <person name="Clermont D."/>
            <person name="Rocha E."/>
            <person name="Yoon E.-J."/>
            <person name="Nemec A."/>
            <person name="Walker B."/>
            <person name="Young S.K."/>
            <person name="Zeng Q."/>
            <person name="Gargeya S."/>
            <person name="Fitzgerald M."/>
            <person name="Haas B."/>
            <person name="Abouelleil A."/>
            <person name="Alvarado L."/>
            <person name="Arachchi H.M."/>
            <person name="Berlin A.M."/>
            <person name="Chapman S.B."/>
            <person name="Dewar J."/>
            <person name="Goldberg J."/>
            <person name="Griggs A."/>
            <person name="Gujja S."/>
            <person name="Hansen M."/>
            <person name="Howarth C."/>
            <person name="Imamovic A."/>
            <person name="Larimer J."/>
            <person name="McCowan C."/>
            <person name="Murphy C."/>
            <person name="Neiman D."/>
            <person name="Pearson M."/>
            <person name="Priest M."/>
            <person name="Roberts A."/>
            <person name="Saif S."/>
            <person name="Shea T."/>
            <person name="Sisk P."/>
            <person name="Sykes S."/>
            <person name="Wortman J."/>
            <person name="Nusbaum C."/>
            <person name="Birren B."/>
        </authorList>
    </citation>
    <scope>NUCLEOTIDE SEQUENCE [LARGE SCALE GENOMIC DNA]</scope>
    <source>
        <strain evidence="3">NIPH 236</strain>
    </source>
</reference>
<dbReference type="PANTHER" id="PTHR34219">
    <property type="entry name" value="IRON-REGULATED INNER MEMBRANE PROTEIN-RELATED"/>
    <property type="match status" value="1"/>
</dbReference>
<dbReference type="InterPro" id="IPR005625">
    <property type="entry name" value="PepSY-ass_TM"/>
</dbReference>
<organism evidence="2 3">
    <name type="scientific">Acinetobacter modestus</name>
    <dbReference type="NCBI Taxonomy" id="1776740"/>
    <lineage>
        <taxon>Bacteria</taxon>
        <taxon>Pseudomonadati</taxon>
        <taxon>Pseudomonadota</taxon>
        <taxon>Gammaproteobacteria</taxon>
        <taxon>Moraxellales</taxon>
        <taxon>Moraxellaceae</taxon>
        <taxon>Acinetobacter</taxon>
    </lineage>
</organism>
<feature type="transmembrane region" description="Helical" evidence="1">
    <location>
        <begin position="473"/>
        <end position="493"/>
    </location>
</feature>
<keyword evidence="1" id="KW-0472">Membrane</keyword>
<feature type="transmembrane region" description="Helical" evidence="1">
    <location>
        <begin position="339"/>
        <end position="361"/>
    </location>
</feature>
<keyword evidence="1" id="KW-1133">Transmembrane helix</keyword>
<evidence type="ECO:0008006" key="4">
    <source>
        <dbReference type="Google" id="ProtNLM"/>
    </source>
</evidence>
<evidence type="ECO:0000313" key="3">
    <source>
        <dbReference type="Proteomes" id="UP000013190"/>
    </source>
</evidence>
<dbReference type="Proteomes" id="UP000013190">
    <property type="component" value="Unassembled WGS sequence"/>
</dbReference>
<feature type="transmembrane region" description="Helical" evidence="1">
    <location>
        <begin position="382"/>
        <end position="400"/>
    </location>
</feature>
<dbReference type="Pfam" id="PF03929">
    <property type="entry name" value="PepSY_TM"/>
    <property type="match status" value="1"/>
</dbReference>
<dbReference type="GeneID" id="92835311"/>
<feature type="transmembrane region" description="Helical" evidence="1">
    <location>
        <begin position="137"/>
        <end position="159"/>
    </location>
</feature>
<feature type="transmembrane region" description="Helical" evidence="1">
    <location>
        <begin position="442"/>
        <end position="461"/>
    </location>
</feature>
<feature type="transmembrane region" description="Helical" evidence="1">
    <location>
        <begin position="415"/>
        <end position="433"/>
    </location>
</feature>
<accession>A0ABN0JM92</accession>
<proteinExistence type="predicted"/>
<reference evidence="2 3" key="2">
    <citation type="journal article" date="2016" name="Int. J. Syst. Evol. Microbiol.">
        <title>Taxonomy of haemolytic and/or proteolytic strains of the genus Acinetobacter with the proposal of Acinetobacter courvalinii sp. nov. (genomic species 14 sensu Bouvet &amp; Jeanjean), Acinetobacter dispersus sp. nov. (genomic species 17), Acinetobacter modestus sp. nov., Acinetobacter proteolyticus sp. nov. and Acinetobacter vivianii sp. nov.</title>
        <authorList>
            <person name="Nemec A."/>
            <person name="Radolfova-Krizova L."/>
            <person name="Maixnerova M."/>
            <person name="Vrestiakova E."/>
            <person name="Jezek P."/>
            <person name="Sedo O."/>
        </authorList>
    </citation>
    <scope>NUCLEOTIDE SEQUENCE [LARGE SCALE GENOMIC DNA]</scope>
    <source>
        <strain evidence="2 3">NIPH 236</strain>
    </source>
</reference>
<dbReference type="PANTHER" id="PTHR34219:SF4">
    <property type="entry name" value="PEPSY DOMAIN-CONTAINING PROTEIN"/>
    <property type="match status" value="1"/>
</dbReference>
<evidence type="ECO:0000256" key="1">
    <source>
        <dbReference type="SAM" id="Phobius"/>
    </source>
</evidence>
<feature type="transmembrane region" description="Helical" evidence="1">
    <location>
        <begin position="180"/>
        <end position="211"/>
    </location>
</feature>
<gene>
    <name evidence="2" type="ORF">F992_01926</name>
</gene>